<dbReference type="STRING" id="435.A0U92_00740"/>
<dbReference type="eggNOG" id="COG1289">
    <property type="taxonomic scope" value="Bacteria"/>
</dbReference>
<keyword evidence="8" id="KW-1185">Reference proteome</keyword>
<protein>
    <submittedName>
        <fullName evidence="7">Fusaric acid resistance protein FusB</fullName>
    </submittedName>
</protein>
<dbReference type="Pfam" id="PF04632">
    <property type="entry name" value="FUSC"/>
    <property type="match status" value="1"/>
</dbReference>
<evidence type="ECO:0000256" key="4">
    <source>
        <dbReference type="ARBA" id="ARBA00022989"/>
    </source>
</evidence>
<dbReference type="PANTHER" id="PTHR30509:SF40">
    <property type="entry name" value="BLR3852 PROTEIN"/>
    <property type="match status" value="1"/>
</dbReference>
<feature type="transmembrane region" description="Helical" evidence="6">
    <location>
        <begin position="463"/>
        <end position="482"/>
    </location>
</feature>
<dbReference type="GO" id="GO:0022857">
    <property type="term" value="F:transmembrane transporter activity"/>
    <property type="evidence" value="ECO:0007669"/>
    <property type="project" value="InterPro"/>
</dbReference>
<gene>
    <name evidence="7" type="ORF">A0U92_00740</name>
</gene>
<dbReference type="KEGG" id="aace:A0U92_00740"/>
<evidence type="ECO:0000256" key="6">
    <source>
        <dbReference type="SAM" id="Phobius"/>
    </source>
</evidence>
<dbReference type="AlphaFoldDB" id="A0A1U9KCR5"/>
<dbReference type="Proteomes" id="UP000188937">
    <property type="component" value="Chromosome"/>
</dbReference>
<evidence type="ECO:0000256" key="2">
    <source>
        <dbReference type="ARBA" id="ARBA00022475"/>
    </source>
</evidence>
<evidence type="ECO:0000313" key="7">
    <source>
        <dbReference type="EMBL" id="AQS83529.1"/>
    </source>
</evidence>
<comment type="subcellular location">
    <subcellularLocation>
        <location evidence="1">Cell membrane</location>
        <topology evidence="1">Multi-pass membrane protein</topology>
    </subcellularLocation>
</comment>
<dbReference type="RefSeq" id="WP_077811564.1">
    <property type="nucleotide sequence ID" value="NZ_CP014692.1"/>
</dbReference>
<keyword evidence="3 6" id="KW-0812">Transmembrane</keyword>
<name>A0A1U9KCR5_ACEAC</name>
<feature type="transmembrane region" description="Helical" evidence="6">
    <location>
        <begin position="542"/>
        <end position="565"/>
    </location>
</feature>
<feature type="transmembrane region" description="Helical" evidence="6">
    <location>
        <begin position="120"/>
        <end position="138"/>
    </location>
</feature>
<dbReference type="OrthoDB" id="8005649at2"/>
<dbReference type="InterPro" id="IPR006726">
    <property type="entry name" value="PHBA_efflux_AaeB/fusaric-R"/>
</dbReference>
<feature type="transmembrane region" description="Helical" evidence="6">
    <location>
        <begin position="433"/>
        <end position="451"/>
    </location>
</feature>
<keyword evidence="5 6" id="KW-0472">Membrane</keyword>
<organism evidence="7 8">
    <name type="scientific">Acetobacter aceti</name>
    <dbReference type="NCBI Taxonomy" id="435"/>
    <lineage>
        <taxon>Bacteria</taxon>
        <taxon>Pseudomonadati</taxon>
        <taxon>Pseudomonadota</taxon>
        <taxon>Alphaproteobacteria</taxon>
        <taxon>Acetobacterales</taxon>
        <taxon>Acetobacteraceae</taxon>
        <taxon>Acetobacter</taxon>
        <taxon>Acetobacter subgen. Acetobacter</taxon>
    </lineage>
</organism>
<dbReference type="GO" id="GO:0005886">
    <property type="term" value="C:plasma membrane"/>
    <property type="evidence" value="ECO:0007669"/>
    <property type="project" value="UniProtKB-SubCell"/>
</dbReference>
<evidence type="ECO:0000256" key="1">
    <source>
        <dbReference type="ARBA" id="ARBA00004651"/>
    </source>
</evidence>
<sequence>MPALPGIPLFLIKRVPFLSHLRPIRQPGEGRNNALRWLYAPTPAALGFAVRTTAAAMMAQVIAMWMELDDPQWAAMTVWIVAQGSRGESLSKSRWRIVGTAIGVIMSIALISAFPQYPWLFFPALAIWLGLCCALATLVHNFRSYALVLAGYTTAIIALGAVNDPENVFMVAMSRATYIILGICCEALLAGLFAHNLADTARSNIRAKLRTALTSVSDALASLLEGNQAALIRSRTLFGPLLSINDQIEFSEVEMGPHGHEGDHARAALAAVSVLLSRGLGMAVRLQSLDLAQPVFERTALLTRTFLETVPPRLDTDENVEILRHDLSLLRAECRQRIVDALTEEIAIGDRTAKDPRIPGLLDQRILHNALDELLAELDIALTEFKASHTVIPGDHFRFRLQSHRDWREAAYNGVRAAVATVASALLWEITAWPTGLGFVTFVTLVCGLFATRENPVLATSNFLKGSLWAAAVSFFLVFLIIPRMSEYETLIAAMFIPSVAGGLAARNASTALHAAAYTLLLPNFVHTWNQGRWNEIGWFNSTGAVLLGVAFAVAIFRLVLPFSAADERWRMRRSILQDLRTLAEKQPIPQTQDWTGRNIDRFARVIRHAGPTPSPTIEGYLQGTLAAMTIGLNIIRLRNVQARNQLPPQARQAVQATLNRMSQFTGKYNRASNTARRATAILRQIEAREENITTRIELTRAIAYLIVVSHELDANRVFLDASKRFKV</sequence>
<feature type="transmembrane region" description="Helical" evidence="6">
    <location>
        <begin position="145"/>
        <end position="163"/>
    </location>
</feature>
<keyword evidence="2" id="KW-1003">Cell membrane</keyword>
<reference evidence="7 8" key="1">
    <citation type="submission" date="2016-03" db="EMBL/GenBank/DDBJ databases">
        <title>Acetic acid bacteria sequencing.</title>
        <authorList>
            <person name="Brandt J."/>
            <person name="Jakob F."/>
            <person name="Vogel R.F."/>
        </authorList>
    </citation>
    <scope>NUCLEOTIDE SEQUENCE [LARGE SCALE GENOMIC DNA]</scope>
    <source>
        <strain evidence="7 8">TMW2.1153</strain>
    </source>
</reference>
<accession>A0A1U9KCR5</accession>
<dbReference type="EMBL" id="CP014692">
    <property type="protein sequence ID" value="AQS83529.1"/>
    <property type="molecule type" value="Genomic_DNA"/>
</dbReference>
<proteinExistence type="predicted"/>
<feature type="transmembrane region" description="Helical" evidence="6">
    <location>
        <begin position="488"/>
        <end position="506"/>
    </location>
</feature>
<dbReference type="PANTHER" id="PTHR30509">
    <property type="entry name" value="P-HYDROXYBENZOIC ACID EFFLUX PUMP SUBUNIT-RELATED"/>
    <property type="match status" value="1"/>
</dbReference>
<evidence type="ECO:0000313" key="8">
    <source>
        <dbReference type="Proteomes" id="UP000188937"/>
    </source>
</evidence>
<keyword evidence="4 6" id="KW-1133">Transmembrane helix</keyword>
<evidence type="ECO:0000256" key="5">
    <source>
        <dbReference type="ARBA" id="ARBA00023136"/>
    </source>
</evidence>
<evidence type="ECO:0000256" key="3">
    <source>
        <dbReference type="ARBA" id="ARBA00022692"/>
    </source>
</evidence>
<feature type="transmembrane region" description="Helical" evidence="6">
    <location>
        <begin position="175"/>
        <end position="198"/>
    </location>
</feature>